<keyword evidence="2" id="KW-0812">Transmembrane</keyword>
<feature type="compositionally biased region" description="Basic and acidic residues" evidence="1">
    <location>
        <begin position="139"/>
        <end position="149"/>
    </location>
</feature>
<feature type="compositionally biased region" description="Acidic residues" evidence="1">
    <location>
        <begin position="1883"/>
        <end position="1919"/>
    </location>
</feature>
<gene>
    <name evidence="4" type="ORF">MUN87_07575</name>
</gene>
<protein>
    <submittedName>
        <fullName evidence="4">Lamin tail domain-containing protein</fullName>
    </submittedName>
</protein>
<dbReference type="PANTHER" id="PTHR43143">
    <property type="entry name" value="METALLOPHOSPHOESTERASE, CALCINEURIN SUPERFAMILY"/>
    <property type="match status" value="1"/>
</dbReference>
<reference evidence="4 5" key="1">
    <citation type="submission" date="2022-04" db="EMBL/GenBank/DDBJ databases">
        <title>Gracilibacillus sp. isolated from saltern.</title>
        <authorList>
            <person name="Won M."/>
            <person name="Lee C.-M."/>
            <person name="Woen H.-Y."/>
            <person name="Kwon S.-W."/>
        </authorList>
    </citation>
    <scope>NUCLEOTIDE SEQUENCE [LARGE SCALE GENOMIC DNA]</scope>
    <source>
        <strain evidence="4 5">SSPM10-3</strain>
    </source>
</reference>
<evidence type="ECO:0000313" key="5">
    <source>
        <dbReference type="Proteomes" id="UP000831537"/>
    </source>
</evidence>
<dbReference type="PROSITE" id="PS51841">
    <property type="entry name" value="LTD"/>
    <property type="match status" value="3"/>
</dbReference>
<feature type="transmembrane region" description="Helical" evidence="2">
    <location>
        <begin position="1970"/>
        <end position="1990"/>
    </location>
</feature>
<feature type="compositionally biased region" description="Polar residues" evidence="1">
    <location>
        <begin position="150"/>
        <end position="159"/>
    </location>
</feature>
<dbReference type="Pfam" id="PF00932">
    <property type="entry name" value="LTD"/>
    <property type="match status" value="2"/>
</dbReference>
<organism evidence="4 5">
    <name type="scientific">Gracilibacillus salinarum</name>
    <dbReference type="NCBI Taxonomy" id="2932255"/>
    <lineage>
        <taxon>Bacteria</taxon>
        <taxon>Bacillati</taxon>
        <taxon>Bacillota</taxon>
        <taxon>Bacilli</taxon>
        <taxon>Bacillales</taxon>
        <taxon>Bacillaceae</taxon>
        <taxon>Gracilibacillus</taxon>
    </lineage>
</organism>
<dbReference type="InterPro" id="IPR051918">
    <property type="entry name" value="STPP_CPPED1"/>
</dbReference>
<sequence length="1997" mass="223823">MDQGLTRKVSIILIFFLIFTNVFSCIPIAKASTEQVQVERTDEQVTEDQSETTPNKEAEAVGEEQENNEPSVADSKDSTTEKSAKTVNKEEKVTNENKETPQSSDNHTNHEASDNKAITEEKAESTTESTEENAAQSENPEKANQDETVTKQANKNENQVTKEEKTNEVPVDTMDFQTLPELLITEIMPNNSGTDQFEYFEVYNNSDQTVMLDYYTIALRYTNEDTPDNPFTFSDVSISPGQTLLFWNNNHHLTIDQFNEHYQTDLTADDIVMYKGTNLYNNGQRGIALKDGEEDIVSVSYLAEDIASGKVVNYQYSPESTEMLKYQKVQAPTPGTIESAQVPEQKVTVAEHQAPVIEHTPVSEAEQRHALSIEASITDDQDKSDATLYYRTTGEPTFQQISLESEEDNRYLAAIEAEKVTEGVLDYYISVTDSNHRVRMPEEKGQTFQMMVESTEETEEDFQNYPPLLITEISPNTSGGGTDYFEYFELYNNTDSTLSLNQYAQIYYYTDSGKEVSFQVPSVEMDSKEMLVFWNNNGNHTLADFNQQFATNLSEQQVIEVTDEKFPGFSNGGERALIIRDVDNEQVVYADYLGEDNDNNGGVIQYKYPNQGTEMAKWESLAKATPGTVKKQQVPANVVEVADKEEDTNALEISHEPVSSAEAFSPVTIKAAISDDEAIPNATLYVKNATTAYKSFAMESSATEPNQYTATIPGELLEGDVTYYIEASDGSNQETTDEFTIAVQQQEVDTESLPPLLVTEVVPDSTNVGSADGYEYIEVYNNTNQPIPFEHYKLQYRYGTDPESDITWPSIPDNLVIPAGETLVFWIINGQNNDKTVADFNANYGSQLEEAINIVRIESAGMANGSMRGLIVASNVGKEHAVAYYNDEETNDDTTANKGIVYKFPTDSSNQMEKISSNEKDATPGMVEAYQIPSQPVSVETDQTEPQIKDITYLDSVTQTDDLDIKAEASDQEELKTVAVYYRTDDEAFKKALLEEGDEQAKFSHRIYAPEMIGKKSVDYYFEASDGTNLVKTEVKTVTIENDLDTRPVRLNVQENQVLSNTFVLKGTSTTGQPDNVRMKIDGNQVEKDFQAVEHTAYLAFEVSGVNTYFQNGVTIGDQVITIFDDWIAQWETITVPIDPSHFEVGDNTITIRAGNKASPWEGDPGENRDDYNLRNVRLVLADGTVLTDANHQDPEQVIDMGDDGTDRVAEDFIFTVSEEHAQSFAYEWDTTEVADGEHQIEVADSNQSLMTKVLVDNTAPMIKTTIENNQSYKGAFTIDATITDEVAGVETIRTMLDGNDITLPYEASTGTLTPGEHVLSVTATDKAGNTTNREVTFFTEDENPNDPTDESVIADGDPKLKVRVEDPTGDKVDVGFYQGYQYTPADTDNVTSYLGAAPTEPPNTNDTSDAKKLGTADIASVSKKDGDYLITNHTTAFPYHRFDVTLDESIDDNDTVELAWTGHSLEGRKVSMYAWNVETAQWDLIDYKIAGETDFDLKGTVKVSSYSEDHQIQVMIQDEIPSTNEEYDYTFAWLSDTQYYSESYPHIYDRQTDWIVEKQEEMKIEYVFHSGDLVDEADKEEQWLNADGSMKKLDDANIPYGVLAGNHDVLQKTEDYTEYYKYFGEDRFADESYYGGSYLNNRGHYDLISAGGNDYIMVYLGWGIDDDGIAWVNQVLSEHPDRTAILTFHEYLQATGTRHPLGEKIYQEVVLPNENVIAVLSGHYHEAQTLVDDIDDDGDGETDRQVYQMLADYQAGPEGGQGYMRLLHFDTDNNRVLVNTYSPYLDDYNYYDTDEYPNKDEFVINLDLEAKEKQVATDYFAVNVYTDNEIDTVEDVESGQTAEVTWTGLTEGEQYFWYVNLKDGYTGSTRSSIFSFVRGEDTGGEIEPEPDPDTDPDPDPDPEPEPDTDPIPDPDDNGGNDNGEREQEDQQDANETDDRDDNEQTEIDTGSDSGSNTITPSMPETATNIYNYLVFSTLLLMIGTALLWLTRRTTKA</sequence>
<keyword evidence="2" id="KW-0472">Membrane</keyword>
<name>A0ABY4GU44_9BACI</name>
<evidence type="ECO:0000259" key="3">
    <source>
        <dbReference type="PROSITE" id="PS51841"/>
    </source>
</evidence>
<feature type="region of interest" description="Disordered" evidence="1">
    <location>
        <begin position="33"/>
        <end position="173"/>
    </location>
</feature>
<feature type="compositionally biased region" description="Acidic residues" evidence="1">
    <location>
        <begin position="1927"/>
        <end position="1947"/>
    </location>
</feature>
<feature type="domain" description="LTD" evidence="3">
    <location>
        <begin position="172"/>
        <end position="318"/>
    </location>
</feature>
<feature type="domain" description="LTD" evidence="3">
    <location>
        <begin position="453"/>
        <end position="591"/>
    </location>
</feature>
<dbReference type="Pfam" id="PF00149">
    <property type="entry name" value="Metallophos"/>
    <property type="match status" value="1"/>
</dbReference>
<dbReference type="PANTHER" id="PTHR43143:SF5">
    <property type="entry name" value="SECRETED PROTEIN"/>
    <property type="match status" value="1"/>
</dbReference>
<dbReference type="SUPFAM" id="SSF56300">
    <property type="entry name" value="Metallo-dependent phosphatases"/>
    <property type="match status" value="1"/>
</dbReference>
<dbReference type="Gene3D" id="2.60.40.10">
    <property type="entry name" value="Immunoglobulins"/>
    <property type="match status" value="1"/>
</dbReference>
<evidence type="ECO:0000313" key="4">
    <source>
        <dbReference type="EMBL" id="UOQ86737.1"/>
    </source>
</evidence>
<feature type="compositionally biased region" description="Basic and acidic residues" evidence="1">
    <location>
        <begin position="74"/>
        <end position="99"/>
    </location>
</feature>
<keyword evidence="5" id="KW-1185">Reference proteome</keyword>
<dbReference type="Proteomes" id="UP000831537">
    <property type="component" value="Chromosome"/>
</dbReference>
<dbReference type="SUPFAM" id="SSF74853">
    <property type="entry name" value="Lamin A/C globular tail domain"/>
    <property type="match status" value="3"/>
</dbReference>
<feature type="compositionally biased region" description="Low complexity" evidence="1">
    <location>
        <begin position="126"/>
        <end position="138"/>
    </location>
</feature>
<dbReference type="InterPro" id="IPR036415">
    <property type="entry name" value="Lamin_tail_dom_sf"/>
</dbReference>
<feature type="region of interest" description="Disordered" evidence="1">
    <location>
        <begin position="1881"/>
        <end position="1962"/>
    </location>
</feature>
<feature type="compositionally biased region" description="Polar residues" evidence="1">
    <location>
        <begin position="1948"/>
        <end position="1962"/>
    </location>
</feature>
<accession>A0ABY4GU44</accession>
<feature type="compositionally biased region" description="Basic and acidic residues" evidence="1">
    <location>
        <begin position="107"/>
        <end position="125"/>
    </location>
</feature>
<dbReference type="EMBL" id="CP095071">
    <property type="protein sequence ID" value="UOQ86737.1"/>
    <property type="molecule type" value="Genomic_DNA"/>
</dbReference>
<keyword evidence="2" id="KW-1133">Transmembrane helix</keyword>
<dbReference type="RefSeq" id="WP_244747099.1">
    <property type="nucleotide sequence ID" value="NZ_CP095071.1"/>
</dbReference>
<feature type="domain" description="LTD" evidence="3">
    <location>
        <begin position="744"/>
        <end position="886"/>
    </location>
</feature>
<proteinExistence type="predicted"/>
<dbReference type="InterPro" id="IPR004843">
    <property type="entry name" value="Calcineurin-like_PHP"/>
</dbReference>
<dbReference type="InterPro" id="IPR001322">
    <property type="entry name" value="Lamin_tail_dom"/>
</dbReference>
<dbReference type="InterPro" id="IPR013783">
    <property type="entry name" value="Ig-like_fold"/>
</dbReference>
<dbReference type="InterPro" id="IPR029052">
    <property type="entry name" value="Metallo-depent_PP-like"/>
</dbReference>
<evidence type="ECO:0000256" key="2">
    <source>
        <dbReference type="SAM" id="Phobius"/>
    </source>
</evidence>
<dbReference type="Gene3D" id="3.60.21.10">
    <property type="match status" value="1"/>
</dbReference>
<evidence type="ECO:0000256" key="1">
    <source>
        <dbReference type="SAM" id="MobiDB-lite"/>
    </source>
</evidence>